<evidence type="ECO:0000256" key="9">
    <source>
        <dbReference type="ARBA" id="ARBA00022801"/>
    </source>
</evidence>
<evidence type="ECO:0000256" key="2">
    <source>
        <dbReference type="ARBA" id="ARBA00001946"/>
    </source>
</evidence>
<name>A0A381TYQ2_9ZZZZ</name>
<keyword evidence="7" id="KW-0479">Metal-binding</keyword>
<dbReference type="SUPFAM" id="SSF64167">
    <property type="entry name" value="SurE-like"/>
    <property type="match status" value="1"/>
</dbReference>
<dbReference type="EC" id="3.1.3.5" evidence="5"/>
<dbReference type="InterPro" id="IPR036523">
    <property type="entry name" value="SurE-like_sf"/>
</dbReference>
<evidence type="ECO:0000256" key="8">
    <source>
        <dbReference type="ARBA" id="ARBA00022741"/>
    </source>
</evidence>
<keyword evidence="8" id="KW-0547">Nucleotide-binding</keyword>
<dbReference type="GO" id="GO:0005737">
    <property type="term" value="C:cytoplasm"/>
    <property type="evidence" value="ECO:0007669"/>
    <property type="project" value="UniProtKB-SubCell"/>
</dbReference>
<dbReference type="InterPro" id="IPR030048">
    <property type="entry name" value="SurE"/>
</dbReference>
<dbReference type="GO" id="GO:0008254">
    <property type="term" value="F:3'-nucleotidase activity"/>
    <property type="evidence" value="ECO:0007669"/>
    <property type="project" value="TreeGrafter"/>
</dbReference>
<keyword evidence="6" id="KW-0963">Cytoplasm</keyword>
<dbReference type="NCBIfam" id="NF001489">
    <property type="entry name" value="PRK00346.1-3"/>
    <property type="match status" value="1"/>
</dbReference>
<comment type="similarity">
    <text evidence="4">Belongs to the SurE nucleotidase family.</text>
</comment>
<dbReference type="NCBIfam" id="TIGR00087">
    <property type="entry name" value="surE"/>
    <property type="match status" value="1"/>
</dbReference>
<dbReference type="PANTHER" id="PTHR30457:SF12">
    <property type="entry name" value="5'_3'-NUCLEOTIDASE SURE"/>
    <property type="match status" value="1"/>
</dbReference>
<evidence type="ECO:0000256" key="5">
    <source>
        <dbReference type="ARBA" id="ARBA00012643"/>
    </source>
</evidence>
<sequence length="249" mass="26850">MNILCTNDDGYLANGIRVLASAASTLGSVTVVAPDREQSASSNSLTLHHPLRARLTSDNSYVVDGTPTDCVILAVNGLLPGQPDVCLSGVNHGPNMGEDVLYSGTVAAAMEATVIGIPAIAISYVQDRPEELEGWESVVRVILGKILGREEFPEDTLFNVNLPAVPPDEVRGIKVTTLGRRRYSDAITRANDPSGREYFWIGGGAVNWRGAEDSDFQAVEDGYVSVTPLHLDLTNYKLLEEIRAWELAL</sequence>
<evidence type="ECO:0000256" key="4">
    <source>
        <dbReference type="ARBA" id="ARBA00011062"/>
    </source>
</evidence>
<evidence type="ECO:0000256" key="7">
    <source>
        <dbReference type="ARBA" id="ARBA00022723"/>
    </source>
</evidence>
<organism evidence="11">
    <name type="scientific">marine metagenome</name>
    <dbReference type="NCBI Taxonomy" id="408172"/>
    <lineage>
        <taxon>unclassified sequences</taxon>
        <taxon>metagenomes</taxon>
        <taxon>ecological metagenomes</taxon>
    </lineage>
</organism>
<comment type="subcellular location">
    <subcellularLocation>
        <location evidence="3">Cytoplasm</location>
    </subcellularLocation>
</comment>
<dbReference type="EMBL" id="UINC01005408">
    <property type="protein sequence ID" value="SVA21135.1"/>
    <property type="molecule type" value="Genomic_DNA"/>
</dbReference>
<dbReference type="HAMAP" id="MF_00060">
    <property type="entry name" value="SurE"/>
    <property type="match status" value="1"/>
</dbReference>
<evidence type="ECO:0000313" key="11">
    <source>
        <dbReference type="EMBL" id="SVA21135.1"/>
    </source>
</evidence>
<protein>
    <recommendedName>
        <fullName evidence="5">5'-nucleotidase</fullName>
        <ecNumber evidence="5">3.1.3.5</ecNumber>
    </recommendedName>
</protein>
<dbReference type="Gene3D" id="3.40.1210.10">
    <property type="entry name" value="Survival protein SurE-like phosphatase/nucleotidase"/>
    <property type="match status" value="1"/>
</dbReference>
<evidence type="ECO:0000256" key="1">
    <source>
        <dbReference type="ARBA" id="ARBA00000815"/>
    </source>
</evidence>
<feature type="domain" description="Survival protein SurE-like phosphatase/nucleotidase" evidence="10">
    <location>
        <begin position="3"/>
        <end position="184"/>
    </location>
</feature>
<accession>A0A381TYQ2</accession>
<evidence type="ECO:0000256" key="3">
    <source>
        <dbReference type="ARBA" id="ARBA00004496"/>
    </source>
</evidence>
<comment type="catalytic activity">
    <reaction evidence="1">
        <text>a ribonucleoside 5'-phosphate + H2O = a ribonucleoside + phosphate</text>
        <dbReference type="Rhea" id="RHEA:12484"/>
        <dbReference type="ChEBI" id="CHEBI:15377"/>
        <dbReference type="ChEBI" id="CHEBI:18254"/>
        <dbReference type="ChEBI" id="CHEBI:43474"/>
        <dbReference type="ChEBI" id="CHEBI:58043"/>
        <dbReference type="EC" id="3.1.3.5"/>
    </reaction>
</comment>
<dbReference type="NCBIfam" id="NF001490">
    <property type="entry name" value="PRK00346.1-4"/>
    <property type="match status" value="1"/>
</dbReference>
<comment type="cofactor">
    <cofactor evidence="2">
        <name>Mg(2+)</name>
        <dbReference type="ChEBI" id="CHEBI:18420"/>
    </cofactor>
</comment>
<dbReference type="InterPro" id="IPR002828">
    <property type="entry name" value="SurE-like_Pase/nucleotidase"/>
</dbReference>
<reference evidence="11" key="1">
    <citation type="submission" date="2018-05" db="EMBL/GenBank/DDBJ databases">
        <authorList>
            <person name="Lanie J.A."/>
            <person name="Ng W.-L."/>
            <person name="Kazmierczak K.M."/>
            <person name="Andrzejewski T.M."/>
            <person name="Davidsen T.M."/>
            <person name="Wayne K.J."/>
            <person name="Tettelin H."/>
            <person name="Glass J.I."/>
            <person name="Rusch D."/>
            <person name="Podicherti R."/>
            <person name="Tsui H.-C.T."/>
            <person name="Winkler M.E."/>
        </authorList>
    </citation>
    <scope>NUCLEOTIDE SEQUENCE</scope>
</reference>
<gene>
    <name evidence="11" type="ORF">METZ01_LOCUS73989</name>
</gene>
<dbReference type="GO" id="GO:0000166">
    <property type="term" value="F:nucleotide binding"/>
    <property type="evidence" value="ECO:0007669"/>
    <property type="project" value="UniProtKB-KW"/>
</dbReference>
<dbReference type="GO" id="GO:0008253">
    <property type="term" value="F:5'-nucleotidase activity"/>
    <property type="evidence" value="ECO:0007669"/>
    <property type="project" value="UniProtKB-EC"/>
</dbReference>
<dbReference type="GO" id="GO:0004309">
    <property type="term" value="F:exopolyphosphatase activity"/>
    <property type="evidence" value="ECO:0007669"/>
    <property type="project" value="TreeGrafter"/>
</dbReference>
<dbReference type="AlphaFoldDB" id="A0A381TYQ2"/>
<dbReference type="GO" id="GO:0046872">
    <property type="term" value="F:metal ion binding"/>
    <property type="evidence" value="ECO:0007669"/>
    <property type="project" value="UniProtKB-KW"/>
</dbReference>
<evidence type="ECO:0000259" key="10">
    <source>
        <dbReference type="Pfam" id="PF01975"/>
    </source>
</evidence>
<proteinExistence type="inferred from homology"/>
<dbReference type="Pfam" id="PF01975">
    <property type="entry name" value="SurE"/>
    <property type="match status" value="1"/>
</dbReference>
<dbReference type="FunFam" id="3.40.1210.10:FF:000001">
    <property type="entry name" value="5'/3'-nucleotidase SurE"/>
    <property type="match status" value="1"/>
</dbReference>
<keyword evidence="9" id="KW-0378">Hydrolase</keyword>
<evidence type="ECO:0000256" key="6">
    <source>
        <dbReference type="ARBA" id="ARBA00022490"/>
    </source>
</evidence>
<dbReference type="PANTHER" id="PTHR30457">
    <property type="entry name" value="5'-NUCLEOTIDASE SURE"/>
    <property type="match status" value="1"/>
</dbReference>